<evidence type="ECO:0000313" key="3">
    <source>
        <dbReference type="Proteomes" id="UP000031575"/>
    </source>
</evidence>
<comment type="caution">
    <text evidence="2">The sequence shown here is derived from an EMBL/GenBank/DDBJ whole genome shotgun (WGS) entry which is preliminary data.</text>
</comment>
<evidence type="ECO:0000256" key="1">
    <source>
        <dbReference type="ARBA" id="ARBA00023002"/>
    </source>
</evidence>
<dbReference type="OrthoDB" id="2898509at2759"/>
<sequence length="338" mass="36897">MVSVADVKASNARITVDSVPRVSVLCGATDGIGKAFLTRLVATKLKIRVYVLGRNGDKHKAFLDELRRGNAKADLIWIECQLSQGSDIRRACDEIQRQETSIDLLYMSAGFINAGSAKSKTDEQQKLSIMLSYYGRLLFAILLQPLLKASTNSPRVISVLACGNETADIFLDDLDMLKPEHASLTQRSRSLSTYTTISFGRLARENPRVLYFHHYPGGVNTGVFKKSFGMAWYWPLLSLALCMGATSPADAGEKVLYMGSSAKYSGASSKEGTKGGVPLASGQSAGLNMDKTTGGGALFLVNDKMKELYQEKVMADLEKRNAPAIVWEKAMDTLKPYL</sequence>
<dbReference type="RefSeq" id="XP_040616182.1">
    <property type="nucleotide sequence ID" value="XM_040765767.1"/>
</dbReference>
<dbReference type="InterPro" id="IPR052228">
    <property type="entry name" value="Sec_Metab_Biosynth_Oxidored"/>
</dbReference>
<dbReference type="Pfam" id="PF00106">
    <property type="entry name" value="adh_short"/>
    <property type="match status" value="1"/>
</dbReference>
<dbReference type="InterPro" id="IPR002347">
    <property type="entry name" value="SDR_fam"/>
</dbReference>
<organism evidence="2 3">
    <name type="scientific">Sporothrix brasiliensis 5110</name>
    <dbReference type="NCBI Taxonomy" id="1398154"/>
    <lineage>
        <taxon>Eukaryota</taxon>
        <taxon>Fungi</taxon>
        <taxon>Dikarya</taxon>
        <taxon>Ascomycota</taxon>
        <taxon>Pezizomycotina</taxon>
        <taxon>Sordariomycetes</taxon>
        <taxon>Sordariomycetidae</taxon>
        <taxon>Ophiostomatales</taxon>
        <taxon>Ophiostomataceae</taxon>
        <taxon>Sporothrix</taxon>
    </lineage>
</organism>
<dbReference type="EMBL" id="AWTV01000009">
    <property type="protein sequence ID" value="KIH88172.1"/>
    <property type="molecule type" value="Genomic_DNA"/>
</dbReference>
<dbReference type="AlphaFoldDB" id="A0A0C2IT56"/>
<accession>A0A0C2IT56</accession>
<dbReference type="HOGENOM" id="CLU_044999_0_0_1"/>
<keyword evidence="3" id="KW-1185">Reference proteome</keyword>
<dbReference type="VEuPathDB" id="FungiDB:SPBR_07513"/>
<reference evidence="2 3" key="1">
    <citation type="journal article" date="2014" name="BMC Genomics">
        <title>Comparative genomics of the major fungal agents of human and animal Sporotrichosis: Sporothrix schenckii and Sporothrix brasiliensis.</title>
        <authorList>
            <person name="Teixeira M.M."/>
            <person name="de Almeida L.G."/>
            <person name="Kubitschek-Barreira P."/>
            <person name="Alves F.L."/>
            <person name="Kioshima E.S."/>
            <person name="Abadio A.K."/>
            <person name="Fernandes L."/>
            <person name="Derengowski L.S."/>
            <person name="Ferreira K.S."/>
            <person name="Souza R.C."/>
            <person name="Ruiz J.C."/>
            <person name="de Andrade N.C."/>
            <person name="Paes H.C."/>
            <person name="Nicola A.M."/>
            <person name="Albuquerque P."/>
            <person name="Gerber A.L."/>
            <person name="Martins V.P."/>
            <person name="Peconick L.D."/>
            <person name="Neto A.V."/>
            <person name="Chaucanez C.B."/>
            <person name="Silva P.A."/>
            <person name="Cunha O.L."/>
            <person name="de Oliveira F.F."/>
            <person name="dos Santos T.C."/>
            <person name="Barros A.L."/>
            <person name="Soares M.A."/>
            <person name="de Oliveira L.M."/>
            <person name="Marini M.M."/>
            <person name="Villalobos-Duno H."/>
            <person name="Cunha M.M."/>
            <person name="de Hoog S."/>
            <person name="da Silveira J.F."/>
            <person name="Henrissat B."/>
            <person name="Nino-Vega G.A."/>
            <person name="Cisalpino P.S."/>
            <person name="Mora-Montes H.M."/>
            <person name="Almeida S.R."/>
            <person name="Stajich J.E."/>
            <person name="Lopes-Bezerra L.M."/>
            <person name="Vasconcelos A.T."/>
            <person name="Felipe M.S."/>
        </authorList>
    </citation>
    <scope>NUCLEOTIDE SEQUENCE [LARGE SCALE GENOMIC DNA]</scope>
    <source>
        <strain evidence="2 3">5110</strain>
    </source>
</reference>
<dbReference type="PANTHER" id="PTHR47534">
    <property type="entry name" value="YALI0E05731P"/>
    <property type="match status" value="1"/>
</dbReference>
<name>A0A0C2IT56_9PEZI</name>
<protein>
    <submittedName>
        <fullName evidence="2">Short-chain dehydrogenase</fullName>
    </submittedName>
</protein>
<dbReference type="InterPro" id="IPR036291">
    <property type="entry name" value="NAD(P)-bd_dom_sf"/>
</dbReference>
<dbReference type="SUPFAM" id="SSF51735">
    <property type="entry name" value="NAD(P)-binding Rossmann-fold domains"/>
    <property type="match status" value="1"/>
</dbReference>
<evidence type="ECO:0000313" key="2">
    <source>
        <dbReference type="EMBL" id="KIH88172.1"/>
    </source>
</evidence>
<dbReference type="GeneID" id="63680688"/>
<dbReference type="PANTHER" id="PTHR47534:SF3">
    <property type="entry name" value="ALCOHOL DEHYDROGENASE-LIKE C-TERMINAL DOMAIN-CONTAINING PROTEIN"/>
    <property type="match status" value="1"/>
</dbReference>
<dbReference type="GO" id="GO:0016491">
    <property type="term" value="F:oxidoreductase activity"/>
    <property type="evidence" value="ECO:0007669"/>
    <property type="project" value="UniProtKB-KW"/>
</dbReference>
<dbReference type="Proteomes" id="UP000031575">
    <property type="component" value="Unassembled WGS sequence"/>
</dbReference>
<proteinExistence type="predicted"/>
<dbReference type="Gene3D" id="3.40.50.720">
    <property type="entry name" value="NAD(P)-binding Rossmann-like Domain"/>
    <property type="match status" value="1"/>
</dbReference>
<keyword evidence="1" id="KW-0560">Oxidoreductase</keyword>
<gene>
    <name evidence="2" type="ORF">SPBR_07513</name>
</gene>